<feature type="transmembrane region" description="Helical" evidence="2">
    <location>
        <begin position="90"/>
        <end position="112"/>
    </location>
</feature>
<keyword evidence="2" id="KW-0812">Transmembrane</keyword>
<reference evidence="3" key="1">
    <citation type="submission" date="2014-02" db="EMBL/GenBank/DDBJ databases">
        <title>The Genome Sequence of Trichophyton rubrum (morphotype fischeri) CBS 288.86.</title>
        <authorList>
            <consortium name="The Broad Institute Genomics Platform"/>
            <person name="Cuomo C.A."/>
            <person name="White T.C."/>
            <person name="Graser Y."/>
            <person name="Martinez-Rossi N."/>
            <person name="Heitman J."/>
            <person name="Young S.K."/>
            <person name="Zeng Q."/>
            <person name="Gargeya S."/>
            <person name="Abouelleil A."/>
            <person name="Alvarado L."/>
            <person name="Chapman S.B."/>
            <person name="Gainer-Dewar J."/>
            <person name="Goldberg J."/>
            <person name="Griggs A."/>
            <person name="Gujja S."/>
            <person name="Hansen M."/>
            <person name="Howarth C."/>
            <person name="Imamovic A."/>
            <person name="Larimer J."/>
            <person name="Martinez D."/>
            <person name="Murphy C."/>
            <person name="Pearson M.D."/>
            <person name="Persinoti G."/>
            <person name="Poon T."/>
            <person name="Priest M."/>
            <person name="Roberts A.D."/>
            <person name="Saif S."/>
            <person name="Shea T.D."/>
            <person name="Sykes S.N."/>
            <person name="Wortman J."/>
            <person name="Nusbaum C."/>
            <person name="Birren B."/>
        </authorList>
    </citation>
    <scope>NUCLEOTIDE SEQUENCE [LARGE SCALE GENOMIC DNA]</scope>
    <source>
        <strain evidence="3">CBS 288.86</strain>
    </source>
</reference>
<evidence type="ECO:0000313" key="3">
    <source>
        <dbReference type="EMBL" id="EZF54124.1"/>
    </source>
</evidence>
<dbReference type="Proteomes" id="UP000023758">
    <property type="component" value="Unassembled WGS sequence"/>
</dbReference>
<dbReference type="AlphaFoldDB" id="A0A022W773"/>
<dbReference type="EMBL" id="KK207795">
    <property type="protein sequence ID" value="EZF54124.1"/>
    <property type="molecule type" value="Genomic_DNA"/>
</dbReference>
<feature type="region of interest" description="Disordered" evidence="1">
    <location>
        <begin position="26"/>
        <end position="47"/>
    </location>
</feature>
<gene>
    <name evidence="3" type="ORF">H103_03063</name>
</gene>
<keyword evidence="2" id="KW-0472">Membrane</keyword>
<protein>
    <submittedName>
        <fullName evidence="3">Uncharacterized protein</fullName>
    </submittedName>
</protein>
<accession>A0A022W773</accession>
<proteinExistence type="predicted"/>
<dbReference type="HOGENOM" id="CLU_1564011_0_0_1"/>
<keyword evidence="2" id="KW-1133">Transmembrane helix</keyword>
<evidence type="ECO:0000256" key="1">
    <source>
        <dbReference type="SAM" id="MobiDB-lite"/>
    </source>
</evidence>
<evidence type="ECO:0000256" key="2">
    <source>
        <dbReference type="SAM" id="Phobius"/>
    </source>
</evidence>
<sequence>MSVRPHMHAGVSDVYGWMTIFQPFPGPRDPETREEQEKDEATAARFHQPRRPSLDISTLHRSEMCRLQESEGLLRAGNRDIETVHVTSQVLFFCFFSFFFFVSFSTFIFLAIDVFSVFSAAPEAIYPAESCRRWLEMEIGWIIIAHPATSAIGGQARRIRLPQIGASVMVP</sequence>
<name>A0A022W773_TRIRU</name>
<organism evidence="3">
    <name type="scientific">Trichophyton rubrum CBS 288.86</name>
    <dbReference type="NCBI Taxonomy" id="1215330"/>
    <lineage>
        <taxon>Eukaryota</taxon>
        <taxon>Fungi</taxon>
        <taxon>Dikarya</taxon>
        <taxon>Ascomycota</taxon>
        <taxon>Pezizomycotina</taxon>
        <taxon>Eurotiomycetes</taxon>
        <taxon>Eurotiomycetidae</taxon>
        <taxon>Onygenales</taxon>
        <taxon>Arthrodermataceae</taxon>
        <taxon>Trichophyton</taxon>
    </lineage>
</organism>
<feature type="compositionally biased region" description="Basic and acidic residues" evidence="1">
    <location>
        <begin position="28"/>
        <end position="42"/>
    </location>
</feature>